<dbReference type="Proteomes" id="UP000214646">
    <property type="component" value="Unassembled WGS sequence"/>
</dbReference>
<sequence>MLASPRYGERWARHWLDGVRFAESHGFEMNQARPNAWRYRDWVIQALNDDEPYDQFVRKQLAGDSLGADEATGFLVAGAWDQVKSPDPVLTAQQRADELHDIVSVTGSAFLGLTVGCARCHDHKFDPVSVRDYHAIKAVFAGVQHGDRPIATGVTAVAKKTADGLRRDVFRRRRPPRRTGTSRRPRVHDRPAGRVVATRNVERFAPVTAKVVRFTVTASNEYEPCIDELEIYSTGPNARNVARDAGVKLRSSGNYPGNPLHKLEHLTDGRYGNSRSWISNQPGKGWVEIEFPAAVEIDRMVWGRDREGKYADRVPTRYRIEAAMPAVLPMWKLVASSEDRARPGQPPAVDPASGNTRLCRRGGRRSGGKSPNWSGRRWLTPGNSPARTRCDGSTAATRRSRARRSRRADPRKSASHFNCPTRPPKRNAGSRSPTGSSTRGTRCPPG</sequence>
<organism evidence="3 4">
    <name type="scientific">Fimbriiglobus ruber</name>
    <dbReference type="NCBI Taxonomy" id="1908690"/>
    <lineage>
        <taxon>Bacteria</taxon>
        <taxon>Pseudomonadati</taxon>
        <taxon>Planctomycetota</taxon>
        <taxon>Planctomycetia</taxon>
        <taxon>Gemmatales</taxon>
        <taxon>Gemmataceae</taxon>
        <taxon>Fimbriiglobus</taxon>
    </lineage>
</organism>
<feature type="compositionally biased region" description="Low complexity" evidence="1">
    <location>
        <begin position="429"/>
        <end position="446"/>
    </location>
</feature>
<dbReference type="Gene3D" id="2.60.120.260">
    <property type="entry name" value="Galactose-binding domain-like"/>
    <property type="match status" value="1"/>
</dbReference>
<feature type="domain" description="DUF1549" evidence="2">
    <location>
        <begin position="1"/>
        <end position="144"/>
    </location>
</feature>
<evidence type="ECO:0000256" key="1">
    <source>
        <dbReference type="SAM" id="MobiDB-lite"/>
    </source>
</evidence>
<gene>
    <name evidence="3" type="ORF">FRUB_08543</name>
</gene>
<dbReference type="EMBL" id="NIDE01000017">
    <property type="protein sequence ID" value="OWK35980.1"/>
    <property type="molecule type" value="Genomic_DNA"/>
</dbReference>
<feature type="region of interest" description="Disordered" evidence="1">
    <location>
        <begin position="171"/>
        <end position="190"/>
    </location>
</feature>
<reference evidence="4" key="1">
    <citation type="submission" date="2017-06" db="EMBL/GenBank/DDBJ databases">
        <title>Genome analysis of Fimbriiglobus ruber SP5, the first member of the order Planctomycetales with confirmed chitinolytic capability.</title>
        <authorList>
            <person name="Ravin N.V."/>
            <person name="Rakitin A.L."/>
            <person name="Ivanova A.A."/>
            <person name="Beletsky A.V."/>
            <person name="Kulichevskaya I.S."/>
            <person name="Mardanov A.V."/>
            <person name="Dedysh S.N."/>
        </authorList>
    </citation>
    <scope>NUCLEOTIDE SEQUENCE [LARGE SCALE GENOMIC DNA]</scope>
    <source>
        <strain evidence="4">SP5</strain>
    </source>
</reference>
<accession>A0A225D309</accession>
<feature type="compositionally biased region" description="Basic residues" evidence="1">
    <location>
        <begin position="171"/>
        <end position="187"/>
    </location>
</feature>
<feature type="region of interest" description="Disordered" evidence="1">
    <location>
        <begin position="338"/>
        <end position="446"/>
    </location>
</feature>
<comment type="caution">
    <text evidence="3">The sequence shown here is derived from an EMBL/GenBank/DDBJ whole genome shotgun (WGS) entry which is preliminary data.</text>
</comment>
<name>A0A225D309_9BACT</name>
<proteinExistence type="predicted"/>
<feature type="compositionally biased region" description="Basic residues" evidence="1">
    <location>
        <begin position="358"/>
        <end position="367"/>
    </location>
</feature>
<evidence type="ECO:0000313" key="3">
    <source>
        <dbReference type="EMBL" id="OWK35980.1"/>
    </source>
</evidence>
<protein>
    <recommendedName>
        <fullName evidence="2">DUF1549 domain-containing protein</fullName>
    </recommendedName>
</protein>
<keyword evidence="4" id="KW-1185">Reference proteome</keyword>
<dbReference type="AlphaFoldDB" id="A0A225D309"/>
<dbReference type="InterPro" id="IPR011444">
    <property type="entry name" value="DUF1549"/>
</dbReference>
<evidence type="ECO:0000259" key="2">
    <source>
        <dbReference type="Pfam" id="PF07583"/>
    </source>
</evidence>
<dbReference type="Pfam" id="PF07583">
    <property type="entry name" value="PSCyt2"/>
    <property type="match status" value="1"/>
</dbReference>
<dbReference type="PANTHER" id="PTHR35889">
    <property type="entry name" value="CYCLOINULO-OLIGOSACCHARIDE FRUCTANOTRANSFERASE-RELATED"/>
    <property type="match status" value="1"/>
</dbReference>
<dbReference type="PANTHER" id="PTHR35889:SF3">
    <property type="entry name" value="F-BOX DOMAIN-CONTAINING PROTEIN"/>
    <property type="match status" value="1"/>
</dbReference>
<evidence type="ECO:0000313" key="4">
    <source>
        <dbReference type="Proteomes" id="UP000214646"/>
    </source>
</evidence>